<dbReference type="RefSeq" id="WP_120725253.1">
    <property type="nucleotide sequence ID" value="NZ_CP032698.1"/>
</dbReference>
<evidence type="ECO:0000313" key="4">
    <source>
        <dbReference type="Proteomes" id="UP000271554"/>
    </source>
</evidence>
<dbReference type="OrthoDB" id="5184890at2"/>
<dbReference type="Proteomes" id="UP000271554">
    <property type="component" value="Chromosome"/>
</dbReference>
<dbReference type="CDD" id="cd05141">
    <property type="entry name" value="Barstar_evA4336-like"/>
    <property type="match status" value="1"/>
</dbReference>
<keyword evidence="4" id="KW-1185">Reference proteome</keyword>
<name>A0A387HNX1_9ACTN</name>
<feature type="domain" description="Barstar (barnase inhibitor)" evidence="2">
    <location>
        <begin position="16"/>
        <end position="96"/>
    </location>
</feature>
<dbReference type="InterPro" id="IPR035905">
    <property type="entry name" value="Barstar-like_sf"/>
</dbReference>
<evidence type="ECO:0000256" key="1">
    <source>
        <dbReference type="ARBA" id="ARBA00006845"/>
    </source>
</evidence>
<sequence length="114" mass="12174">MTAQPFDSVRPAGWLVDRVDLDGVGDKAAFMDRVATALRLPDWFGRNWDALADCLGDPDWGPARPGRLVVVTGWQEYAVERPEEWALALDVLGGAAGTGPHGTLAVHLALGGSH</sequence>
<gene>
    <name evidence="3" type="ORF">DWB77_06292</name>
</gene>
<dbReference type="EMBL" id="CP032698">
    <property type="protein sequence ID" value="AYG84083.1"/>
    <property type="molecule type" value="Genomic_DNA"/>
</dbReference>
<dbReference type="KEGG" id="shun:DWB77_06292"/>
<dbReference type="AlphaFoldDB" id="A0A387HNX1"/>
<dbReference type="Pfam" id="PF01337">
    <property type="entry name" value="Barstar"/>
    <property type="match status" value="1"/>
</dbReference>
<comment type="similarity">
    <text evidence="1">Belongs to the barstar family.</text>
</comment>
<dbReference type="InterPro" id="IPR000468">
    <property type="entry name" value="Barstar"/>
</dbReference>
<proteinExistence type="inferred from homology"/>
<evidence type="ECO:0000259" key="2">
    <source>
        <dbReference type="Pfam" id="PF01337"/>
    </source>
</evidence>
<protein>
    <recommendedName>
        <fullName evidence="2">Barstar (barnase inhibitor) domain-containing protein</fullName>
    </recommendedName>
</protein>
<dbReference type="Gene3D" id="3.30.370.10">
    <property type="entry name" value="Barstar-like"/>
    <property type="match status" value="1"/>
</dbReference>
<accession>A0A387HNX1</accession>
<evidence type="ECO:0000313" key="3">
    <source>
        <dbReference type="EMBL" id="AYG84083.1"/>
    </source>
</evidence>
<dbReference type="SUPFAM" id="SSF52038">
    <property type="entry name" value="Barstar-related"/>
    <property type="match status" value="1"/>
</dbReference>
<reference evidence="3 4" key="1">
    <citation type="submission" date="2018-10" db="EMBL/GenBank/DDBJ databases">
        <title>Relationship between Morphology and Antimicrobial Activity in Streptomyces.</title>
        <authorList>
            <person name="Kang H.J."/>
            <person name="Kim S.B."/>
        </authorList>
    </citation>
    <scope>NUCLEOTIDE SEQUENCE [LARGE SCALE GENOMIC DNA]</scope>
    <source>
        <strain evidence="3 4">BH38</strain>
    </source>
</reference>
<organism evidence="3 4">
    <name type="scientific">Streptomyces hundungensis</name>
    <dbReference type="NCBI Taxonomy" id="1077946"/>
    <lineage>
        <taxon>Bacteria</taxon>
        <taxon>Bacillati</taxon>
        <taxon>Actinomycetota</taxon>
        <taxon>Actinomycetes</taxon>
        <taxon>Kitasatosporales</taxon>
        <taxon>Streptomycetaceae</taxon>
        <taxon>Streptomyces</taxon>
    </lineage>
</organism>